<dbReference type="Gene3D" id="3.30.70.920">
    <property type="match status" value="1"/>
</dbReference>
<evidence type="ECO:0000313" key="2">
    <source>
        <dbReference type="EMBL" id="KPV47690.1"/>
    </source>
</evidence>
<dbReference type="PATRIC" id="fig|507754.4.peg.1485"/>
<dbReference type="Pfam" id="PF01037">
    <property type="entry name" value="AsnC_trans_reg"/>
    <property type="match status" value="1"/>
</dbReference>
<dbReference type="GO" id="GO:0043565">
    <property type="term" value="F:sequence-specific DNA binding"/>
    <property type="evidence" value="ECO:0007669"/>
    <property type="project" value="TreeGrafter"/>
</dbReference>
<sequence>MLDSGIIQNFACNIDMAKFGYNLTFITMVRIVNANNSEKIAYKLMKISSISSVDMITGEYDLILRGYAKNQDDLYYILSKIQSIEGIDHLFTNIVIKSLGNKTVIPE</sequence>
<dbReference type="AlphaFoldDB" id="A0A0P9CP11"/>
<comment type="caution">
    <text evidence="2">The sequence shown here is derived from an EMBL/GenBank/DDBJ whole genome shotgun (WGS) entry which is preliminary data.</text>
</comment>
<protein>
    <recommendedName>
        <fullName evidence="1">Transcription regulator AsnC/Lrp ligand binding domain-containing protein</fullName>
    </recommendedName>
</protein>
<dbReference type="GO" id="GO:0043200">
    <property type="term" value="P:response to amino acid"/>
    <property type="evidence" value="ECO:0007669"/>
    <property type="project" value="TreeGrafter"/>
</dbReference>
<organism evidence="2 3">
    <name type="scientific">Acidiplasma aeolicum</name>
    <dbReference type="NCBI Taxonomy" id="507754"/>
    <lineage>
        <taxon>Archaea</taxon>
        <taxon>Methanobacteriati</taxon>
        <taxon>Thermoplasmatota</taxon>
        <taxon>Thermoplasmata</taxon>
        <taxon>Thermoplasmatales</taxon>
        <taxon>Ferroplasmaceae</taxon>
        <taxon>Acidiplasma</taxon>
    </lineage>
</organism>
<proteinExistence type="predicted"/>
<evidence type="ECO:0000313" key="3">
    <source>
        <dbReference type="Proteomes" id="UP000050515"/>
    </source>
</evidence>
<dbReference type="InterPro" id="IPR019887">
    <property type="entry name" value="Tscrpt_reg_AsnC/Lrp_C"/>
</dbReference>
<reference evidence="2 3" key="1">
    <citation type="submission" date="2015-09" db="EMBL/GenBank/DDBJ databases">
        <title>Draft genome sequence of Acidiplasma aeolicum DSM 18409.</title>
        <authorList>
            <person name="Hemp J."/>
        </authorList>
    </citation>
    <scope>NUCLEOTIDE SEQUENCE [LARGE SCALE GENOMIC DNA]</scope>
    <source>
        <strain evidence="2 3">V</strain>
    </source>
</reference>
<dbReference type="InterPro" id="IPR011008">
    <property type="entry name" value="Dimeric_a/b-barrel"/>
</dbReference>
<dbReference type="PANTHER" id="PTHR30154:SF34">
    <property type="entry name" value="TRANSCRIPTIONAL REGULATOR AZLB"/>
    <property type="match status" value="1"/>
</dbReference>
<dbReference type="RefSeq" id="WP_054963753.1">
    <property type="nucleotide sequence ID" value="NZ_LJCQ01000005.1"/>
</dbReference>
<accession>A0A0P9CP11</accession>
<dbReference type="PANTHER" id="PTHR30154">
    <property type="entry name" value="LEUCINE-RESPONSIVE REGULATORY PROTEIN"/>
    <property type="match status" value="1"/>
</dbReference>
<dbReference type="EMBL" id="LJCQ01000005">
    <property type="protein sequence ID" value="KPV47690.1"/>
    <property type="molecule type" value="Genomic_DNA"/>
</dbReference>
<name>A0A0P9CP11_9ARCH</name>
<dbReference type="GO" id="GO:0005829">
    <property type="term" value="C:cytosol"/>
    <property type="evidence" value="ECO:0007669"/>
    <property type="project" value="TreeGrafter"/>
</dbReference>
<evidence type="ECO:0000259" key="1">
    <source>
        <dbReference type="Pfam" id="PF01037"/>
    </source>
</evidence>
<dbReference type="SUPFAM" id="SSF54909">
    <property type="entry name" value="Dimeric alpha+beta barrel"/>
    <property type="match status" value="1"/>
</dbReference>
<gene>
    <name evidence="2" type="ORF">SE19_00025</name>
</gene>
<dbReference type="Proteomes" id="UP000050515">
    <property type="component" value="Unassembled WGS sequence"/>
</dbReference>
<feature type="domain" description="Transcription regulator AsnC/Lrp ligand binding" evidence="1">
    <location>
        <begin position="36"/>
        <end position="97"/>
    </location>
</feature>